<keyword evidence="1" id="KW-0732">Signal</keyword>
<dbReference type="InterPro" id="IPR015915">
    <property type="entry name" value="Kelch-typ_b-propeller"/>
</dbReference>
<dbReference type="SUPFAM" id="SSF82171">
    <property type="entry name" value="DPP6 N-terminal domain-like"/>
    <property type="match status" value="1"/>
</dbReference>
<organism evidence="2 3">
    <name type="scientific">Urbifossiella limnaea</name>
    <dbReference type="NCBI Taxonomy" id="2528023"/>
    <lineage>
        <taxon>Bacteria</taxon>
        <taxon>Pseudomonadati</taxon>
        <taxon>Planctomycetota</taxon>
        <taxon>Planctomycetia</taxon>
        <taxon>Gemmatales</taxon>
        <taxon>Gemmataceae</taxon>
        <taxon>Urbifossiella</taxon>
    </lineage>
</organism>
<dbReference type="OrthoDB" id="6374704at2"/>
<dbReference type="AlphaFoldDB" id="A0A517XQP8"/>
<proteinExistence type="predicted"/>
<dbReference type="Gene3D" id="2.120.10.80">
    <property type="entry name" value="Kelch-type beta propeller"/>
    <property type="match status" value="1"/>
</dbReference>
<keyword evidence="3" id="KW-1185">Reference proteome</keyword>
<dbReference type="KEGG" id="uli:ETAA1_17630"/>
<dbReference type="RefSeq" id="WP_145236387.1">
    <property type="nucleotide sequence ID" value="NZ_CP036273.1"/>
</dbReference>
<feature type="signal peptide" evidence="1">
    <location>
        <begin position="1"/>
        <end position="19"/>
    </location>
</feature>
<gene>
    <name evidence="2" type="ORF">ETAA1_17630</name>
</gene>
<dbReference type="EMBL" id="CP036273">
    <property type="protein sequence ID" value="QDU19825.1"/>
    <property type="molecule type" value="Genomic_DNA"/>
</dbReference>
<protein>
    <submittedName>
        <fullName evidence="2">Uncharacterized protein</fullName>
    </submittedName>
</protein>
<dbReference type="Proteomes" id="UP000319576">
    <property type="component" value="Chromosome"/>
</dbReference>
<accession>A0A517XQP8</accession>
<evidence type="ECO:0000313" key="2">
    <source>
        <dbReference type="EMBL" id="QDU19825.1"/>
    </source>
</evidence>
<sequence length="369" mass="41076" precursor="true">MPCRTCLLLAVVVPSVLSAAEPARNPDLLKLEPDRWVKIHEPKAGEATFRRQPHGGSCFDTKRGRLVLFGSDSHGRDFTNSPLFFSPVELKWSRAYDDDLRGTYDVTADGLAVAGKKGDHPWAMHTFGSVVYDAARDEMIVPIFDDHLVPGRFTDVFKDLWPKVKRKPTWVYGLEKGEWAALPGDGVSCFPYCAAYDLDRKVVVAVRPDGVHELGGEPRAWKRVVKAGHFGWHTNCAYDARQKAVVVFGSNENRDDVAAYVPKTGEYKLMPTPGPRPPKDEHNPMEFHPDLGKTVVLVDRVEGDTKQTETWLYDLGADAWTQVKTATLPFACGMNYNLEFDPGHRVMLLVTGGDGTPTRVWALRLSAGK</sequence>
<evidence type="ECO:0000313" key="3">
    <source>
        <dbReference type="Proteomes" id="UP000319576"/>
    </source>
</evidence>
<evidence type="ECO:0000256" key="1">
    <source>
        <dbReference type="SAM" id="SignalP"/>
    </source>
</evidence>
<reference evidence="2 3" key="1">
    <citation type="submission" date="2019-02" db="EMBL/GenBank/DDBJ databases">
        <title>Deep-cultivation of Planctomycetes and their phenomic and genomic characterization uncovers novel biology.</title>
        <authorList>
            <person name="Wiegand S."/>
            <person name="Jogler M."/>
            <person name="Boedeker C."/>
            <person name="Pinto D."/>
            <person name="Vollmers J."/>
            <person name="Rivas-Marin E."/>
            <person name="Kohn T."/>
            <person name="Peeters S.H."/>
            <person name="Heuer A."/>
            <person name="Rast P."/>
            <person name="Oberbeckmann S."/>
            <person name="Bunk B."/>
            <person name="Jeske O."/>
            <person name="Meyerdierks A."/>
            <person name="Storesund J.E."/>
            <person name="Kallscheuer N."/>
            <person name="Luecker S."/>
            <person name="Lage O.M."/>
            <person name="Pohl T."/>
            <person name="Merkel B.J."/>
            <person name="Hornburger P."/>
            <person name="Mueller R.-W."/>
            <person name="Bruemmer F."/>
            <person name="Labrenz M."/>
            <person name="Spormann A.M."/>
            <person name="Op den Camp H."/>
            <person name="Overmann J."/>
            <person name="Amann R."/>
            <person name="Jetten M.S.M."/>
            <person name="Mascher T."/>
            <person name="Medema M.H."/>
            <person name="Devos D.P."/>
            <person name="Kaster A.-K."/>
            <person name="Ovreas L."/>
            <person name="Rohde M."/>
            <person name="Galperin M.Y."/>
            <person name="Jogler C."/>
        </authorList>
    </citation>
    <scope>NUCLEOTIDE SEQUENCE [LARGE SCALE GENOMIC DNA]</scope>
    <source>
        <strain evidence="2 3">ETA_A1</strain>
    </source>
</reference>
<name>A0A517XQP8_9BACT</name>
<feature type="chain" id="PRO_5022109105" evidence="1">
    <location>
        <begin position="20"/>
        <end position="369"/>
    </location>
</feature>